<evidence type="ECO:0000313" key="2">
    <source>
        <dbReference type="Proteomes" id="UP000235392"/>
    </source>
</evidence>
<evidence type="ECO:0000313" key="1">
    <source>
        <dbReference type="EMBL" id="PLW39087.1"/>
    </source>
</evidence>
<dbReference type="Proteomes" id="UP000235392">
    <property type="component" value="Unassembled WGS sequence"/>
</dbReference>
<protein>
    <submittedName>
        <fullName evidence="1">Uncharacterized protein</fullName>
    </submittedName>
</protein>
<comment type="caution">
    <text evidence="1">The sequence shown here is derived from an EMBL/GenBank/DDBJ whole genome shotgun (WGS) entry which is preliminary data.</text>
</comment>
<proteinExistence type="predicted"/>
<accession>A0A2N5UN89</accession>
<dbReference type="AlphaFoldDB" id="A0A2N5UN89"/>
<sequence>MPPAIGDWEIRQSAGEPEWPAGPGLLPPACDGNMPCKSNGRWDTGGMAGAAHINLTKDTVELCRCNAGLDGRIRVYIGCSHPIQTRAPGHRVNQEPIQTWWPNARATEFESVNDSLGGPAPKFELDGRIQYKLGCDHPSQLFW</sequence>
<organism evidence="1 2">
    <name type="scientific">Puccinia coronata f. sp. avenae</name>
    <dbReference type="NCBI Taxonomy" id="200324"/>
    <lineage>
        <taxon>Eukaryota</taxon>
        <taxon>Fungi</taxon>
        <taxon>Dikarya</taxon>
        <taxon>Basidiomycota</taxon>
        <taxon>Pucciniomycotina</taxon>
        <taxon>Pucciniomycetes</taxon>
        <taxon>Pucciniales</taxon>
        <taxon>Pucciniaceae</taxon>
        <taxon>Puccinia</taxon>
    </lineage>
</organism>
<dbReference type="EMBL" id="PGCI01000119">
    <property type="protein sequence ID" value="PLW39087.1"/>
    <property type="molecule type" value="Genomic_DNA"/>
</dbReference>
<name>A0A2N5UN89_9BASI</name>
<reference evidence="1 2" key="1">
    <citation type="submission" date="2017-11" db="EMBL/GenBank/DDBJ databases">
        <title>De novo assembly and phasing of dikaryotic genomes from two isolates of Puccinia coronata f. sp. avenae, the causal agent of oat crown rust.</title>
        <authorList>
            <person name="Miller M.E."/>
            <person name="Zhang Y."/>
            <person name="Omidvar V."/>
            <person name="Sperschneider J."/>
            <person name="Schwessinger B."/>
            <person name="Raley C."/>
            <person name="Palmer J.M."/>
            <person name="Garnica D."/>
            <person name="Upadhyaya N."/>
            <person name="Rathjen J."/>
            <person name="Taylor J.M."/>
            <person name="Park R.F."/>
            <person name="Dodds P.N."/>
            <person name="Hirsch C.D."/>
            <person name="Kianian S.F."/>
            <person name="Figueroa M."/>
        </authorList>
    </citation>
    <scope>NUCLEOTIDE SEQUENCE [LARGE SCALE GENOMIC DNA]</scope>
    <source>
        <strain evidence="1">12SD80</strain>
    </source>
</reference>
<gene>
    <name evidence="1" type="ORF">PCASD_08942</name>
</gene>